<organism evidence="2 4">
    <name type="scientific">Curtobacterium luteum</name>
    <dbReference type="NCBI Taxonomy" id="33881"/>
    <lineage>
        <taxon>Bacteria</taxon>
        <taxon>Bacillati</taxon>
        <taxon>Actinomycetota</taxon>
        <taxon>Actinomycetes</taxon>
        <taxon>Micrococcales</taxon>
        <taxon>Microbacteriaceae</taxon>
        <taxon>Curtobacterium</taxon>
    </lineage>
</organism>
<gene>
    <name evidence="2" type="ORF">GCM10009769_25060</name>
    <name evidence="3" type="ORF">JOE58_000301</name>
</gene>
<reference evidence="2" key="2">
    <citation type="submission" date="2020-09" db="EMBL/GenBank/DDBJ databases">
        <authorList>
            <person name="Sun Q."/>
            <person name="Ohkuma M."/>
        </authorList>
    </citation>
    <scope>NUCLEOTIDE SEQUENCE</scope>
    <source>
        <strain evidence="2">JCM 1480</strain>
    </source>
</reference>
<reference evidence="2" key="1">
    <citation type="journal article" date="2014" name="Int. J. Syst. Evol. Microbiol.">
        <title>Complete genome sequence of Corynebacterium casei LMG S-19264T (=DSM 44701T), isolated from a smear-ripened cheese.</title>
        <authorList>
            <consortium name="US DOE Joint Genome Institute (JGI-PGF)"/>
            <person name="Walter F."/>
            <person name="Albersmeier A."/>
            <person name="Kalinowski J."/>
            <person name="Ruckert C."/>
        </authorList>
    </citation>
    <scope>NUCLEOTIDE SEQUENCE</scope>
    <source>
        <strain evidence="2">JCM 1480</strain>
    </source>
</reference>
<dbReference type="AlphaFoldDB" id="A0A8H9GAJ0"/>
<keyword evidence="5" id="KW-1185">Reference proteome</keyword>
<evidence type="ECO:0000313" key="4">
    <source>
        <dbReference type="Proteomes" id="UP000648535"/>
    </source>
</evidence>
<dbReference type="EMBL" id="JAFBCG010000001">
    <property type="protein sequence ID" value="MBM7801050.1"/>
    <property type="molecule type" value="Genomic_DNA"/>
</dbReference>
<sequence length="202" mass="21266">MSDARRRRVTPRRVALAAGVVAFVVAGAALAVVSSRPPDDPHRTSTPAATPVDAGVDPTAPWWERVPPVEGDLLPINRYAAGHVTIVRAGDHALTVRIDHFNLAWATAEGSGGPGEARVVLSAGTVIGERRGYWSEQRGAATVGTVQVDTDARHRVPSTVEFRVDDPDRLPADVRSVVVLRVSDDPALDGEVLGGAALLPAD</sequence>
<proteinExistence type="predicted"/>
<dbReference type="Proteomes" id="UP000648535">
    <property type="component" value="Unassembled WGS sequence"/>
</dbReference>
<dbReference type="Proteomes" id="UP000746584">
    <property type="component" value="Unassembled WGS sequence"/>
</dbReference>
<name>A0A8H9GAJ0_9MICO</name>
<protein>
    <submittedName>
        <fullName evidence="2">Uncharacterized protein</fullName>
    </submittedName>
</protein>
<feature type="region of interest" description="Disordered" evidence="1">
    <location>
        <begin position="34"/>
        <end position="59"/>
    </location>
</feature>
<comment type="caution">
    <text evidence="2">The sequence shown here is derived from an EMBL/GenBank/DDBJ whole genome shotgun (WGS) entry which is preliminary data.</text>
</comment>
<evidence type="ECO:0000313" key="3">
    <source>
        <dbReference type="EMBL" id="MBM7801050.1"/>
    </source>
</evidence>
<dbReference type="EMBL" id="BMOI01000011">
    <property type="protein sequence ID" value="GGL05829.1"/>
    <property type="molecule type" value="Genomic_DNA"/>
</dbReference>
<reference evidence="3 5" key="3">
    <citation type="submission" date="2021-01" db="EMBL/GenBank/DDBJ databases">
        <title>Sequencing the genomes of 1000 actinobacteria strains.</title>
        <authorList>
            <person name="Klenk H.-P."/>
        </authorList>
    </citation>
    <scope>NUCLEOTIDE SEQUENCE [LARGE SCALE GENOMIC DNA]</scope>
    <source>
        <strain evidence="3 5">DSM 20542</strain>
    </source>
</reference>
<evidence type="ECO:0000313" key="5">
    <source>
        <dbReference type="Proteomes" id="UP000746584"/>
    </source>
</evidence>
<evidence type="ECO:0000256" key="1">
    <source>
        <dbReference type="SAM" id="MobiDB-lite"/>
    </source>
</evidence>
<dbReference type="RefSeq" id="WP_175328225.1">
    <property type="nucleotide sequence ID" value="NZ_BMOI01000011.1"/>
</dbReference>
<accession>A0A8H9GAJ0</accession>
<evidence type="ECO:0000313" key="2">
    <source>
        <dbReference type="EMBL" id="GGL05829.1"/>
    </source>
</evidence>